<dbReference type="PANTHER" id="PTHR14167">
    <property type="entry name" value="SH3 DOMAIN-CONTAINING"/>
    <property type="match status" value="1"/>
</dbReference>
<dbReference type="EMBL" id="KQ242237">
    <property type="protein sequence ID" value="KNC79828.1"/>
    <property type="molecule type" value="Genomic_DNA"/>
</dbReference>
<dbReference type="InterPro" id="IPR050384">
    <property type="entry name" value="Endophilin_SH3RF"/>
</dbReference>
<reference evidence="4 5" key="1">
    <citation type="submission" date="2011-02" db="EMBL/GenBank/DDBJ databases">
        <title>The Genome Sequence of Sphaeroforma arctica JP610.</title>
        <authorList>
            <consortium name="The Broad Institute Genome Sequencing Platform"/>
            <person name="Russ C."/>
            <person name="Cuomo C."/>
            <person name="Young S.K."/>
            <person name="Zeng Q."/>
            <person name="Gargeya S."/>
            <person name="Alvarado L."/>
            <person name="Berlin A."/>
            <person name="Chapman S.B."/>
            <person name="Chen Z."/>
            <person name="Freedman E."/>
            <person name="Gellesch M."/>
            <person name="Goldberg J."/>
            <person name="Griggs A."/>
            <person name="Gujja S."/>
            <person name="Heilman E."/>
            <person name="Heiman D."/>
            <person name="Howarth C."/>
            <person name="Mehta T."/>
            <person name="Neiman D."/>
            <person name="Pearson M."/>
            <person name="Roberts A."/>
            <person name="Saif S."/>
            <person name="Shea T."/>
            <person name="Shenoy N."/>
            <person name="Sisk P."/>
            <person name="Stolte C."/>
            <person name="Sykes S."/>
            <person name="White J."/>
            <person name="Yandava C."/>
            <person name="Burger G."/>
            <person name="Gray M.W."/>
            <person name="Holland P.W.H."/>
            <person name="King N."/>
            <person name="Lang F.B.F."/>
            <person name="Roger A.J."/>
            <person name="Ruiz-Trillo I."/>
            <person name="Haas B."/>
            <person name="Nusbaum C."/>
            <person name="Birren B."/>
        </authorList>
    </citation>
    <scope>NUCLEOTIDE SEQUENCE [LARGE SCALE GENOMIC DNA]</scope>
    <source>
        <strain evidence="4 5">JP610</strain>
    </source>
</reference>
<dbReference type="PRINTS" id="PR00452">
    <property type="entry name" value="SH3DOMAIN"/>
</dbReference>
<evidence type="ECO:0000313" key="4">
    <source>
        <dbReference type="EMBL" id="KNC79828.1"/>
    </source>
</evidence>
<dbReference type="Proteomes" id="UP000054560">
    <property type="component" value="Unassembled WGS sequence"/>
</dbReference>
<accession>A0A0L0FV62</accession>
<evidence type="ECO:0000256" key="2">
    <source>
        <dbReference type="PROSITE-ProRule" id="PRU00192"/>
    </source>
</evidence>
<dbReference type="AlphaFoldDB" id="A0A0L0FV62"/>
<dbReference type="PROSITE" id="PS50002">
    <property type="entry name" value="SH3"/>
    <property type="match status" value="1"/>
</dbReference>
<sequence>DEAGDKTFVVALYEFKAESDRELDLVKGDKIELLEILDSSWMEGRLNGKVGVFPVGYVTYC</sequence>
<dbReference type="eggNOG" id="KOG1118">
    <property type="taxonomic scope" value="Eukaryota"/>
</dbReference>
<keyword evidence="1 2" id="KW-0728">SH3 domain</keyword>
<dbReference type="SMART" id="SM00326">
    <property type="entry name" value="SH3"/>
    <property type="match status" value="1"/>
</dbReference>
<dbReference type="PRINTS" id="PR00499">
    <property type="entry name" value="P67PHOX"/>
</dbReference>
<dbReference type="OrthoDB" id="207120at2759"/>
<evidence type="ECO:0000256" key="1">
    <source>
        <dbReference type="ARBA" id="ARBA00022443"/>
    </source>
</evidence>
<dbReference type="GeneID" id="25908292"/>
<dbReference type="PANTHER" id="PTHR14167:SF116">
    <property type="entry name" value="CAP, ISOFORM AC"/>
    <property type="match status" value="1"/>
</dbReference>
<evidence type="ECO:0000259" key="3">
    <source>
        <dbReference type="PROSITE" id="PS50002"/>
    </source>
</evidence>
<name>A0A0L0FV62_9EUKA</name>
<dbReference type="Pfam" id="PF00018">
    <property type="entry name" value="SH3_1"/>
    <property type="match status" value="1"/>
</dbReference>
<dbReference type="STRING" id="667725.A0A0L0FV62"/>
<organism evidence="4 5">
    <name type="scientific">Sphaeroforma arctica JP610</name>
    <dbReference type="NCBI Taxonomy" id="667725"/>
    <lineage>
        <taxon>Eukaryota</taxon>
        <taxon>Ichthyosporea</taxon>
        <taxon>Ichthyophonida</taxon>
        <taxon>Sphaeroforma</taxon>
    </lineage>
</organism>
<gene>
    <name evidence="4" type="ORF">SARC_07788</name>
</gene>
<evidence type="ECO:0000313" key="5">
    <source>
        <dbReference type="Proteomes" id="UP000054560"/>
    </source>
</evidence>
<dbReference type="InterPro" id="IPR001452">
    <property type="entry name" value="SH3_domain"/>
</dbReference>
<proteinExistence type="predicted"/>
<dbReference type="InterPro" id="IPR036028">
    <property type="entry name" value="SH3-like_dom_sf"/>
</dbReference>
<keyword evidence="5" id="KW-1185">Reference proteome</keyword>
<protein>
    <recommendedName>
        <fullName evidence="3">SH3 domain-containing protein</fullName>
    </recommendedName>
</protein>
<dbReference type="RefSeq" id="XP_014153730.1">
    <property type="nucleotide sequence ID" value="XM_014298255.1"/>
</dbReference>
<feature type="domain" description="SH3" evidence="3">
    <location>
        <begin position="4"/>
        <end position="61"/>
    </location>
</feature>
<feature type="non-terminal residue" evidence="4">
    <location>
        <position position="1"/>
    </location>
</feature>
<dbReference type="Gene3D" id="2.30.30.40">
    <property type="entry name" value="SH3 Domains"/>
    <property type="match status" value="1"/>
</dbReference>
<dbReference type="SUPFAM" id="SSF50044">
    <property type="entry name" value="SH3-domain"/>
    <property type="match status" value="1"/>
</dbReference>